<comment type="caution">
    <text evidence="2">The sequence shown here is derived from an EMBL/GenBank/DDBJ whole genome shotgun (WGS) entry which is preliminary data.</text>
</comment>
<organism evidence="2 3">
    <name type="scientific">Aphanomyces invadans</name>
    <dbReference type="NCBI Taxonomy" id="157072"/>
    <lineage>
        <taxon>Eukaryota</taxon>
        <taxon>Sar</taxon>
        <taxon>Stramenopiles</taxon>
        <taxon>Oomycota</taxon>
        <taxon>Saprolegniomycetes</taxon>
        <taxon>Saprolegniales</taxon>
        <taxon>Verrucalvaceae</taxon>
        <taxon>Aphanomyces</taxon>
    </lineage>
</organism>
<name>A0A3R6WE29_9STRA</name>
<feature type="region of interest" description="Disordered" evidence="1">
    <location>
        <begin position="181"/>
        <end position="315"/>
    </location>
</feature>
<dbReference type="SUPFAM" id="SSF56219">
    <property type="entry name" value="DNase I-like"/>
    <property type="match status" value="1"/>
</dbReference>
<evidence type="ECO:0008006" key="4">
    <source>
        <dbReference type="Google" id="ProtNLM"/>
    </source>
</evidence>
<dbReference type="VEuPathDB" id="FungiDB:H310_14547"/>
<reference evidence="2 3" key="1">
    <citation type="submission" date="2018-08" db="EMBL/GenBank/DDBJ databases">
        <title>Aphanomyces genome sequencing and annotation.</title>
        <authorList>
            <person name="Minardi D."/>
            <person name="Oidtmann B."/>
            <person name="Van Der Giezen M."/>
            <person name="Studholme D.J."/>
        </authorList>
    </citation>
    <scope>NUCLEOTIDE SEQUENCE [LARGE SCALE GENOMIC DNA]</scope>
    <source>
        <strain evidence="2 3">NJM0002</strain>
    </source>
</reference>
<feature type="non-terminal residue" evidence="2">
    <location>
        <position position="717"/>
    </location>
</feature>
<feature type="region of interest" description="Disordered" evidence="1">
    <location>
        <begin position="650"/>
        <end position="670"/>
    </location>
</feature>
<dbReference type="Gene3D" id="3.60.10.10">
    <property type="entry name" value="Endonuclease/exonuclease/phosphatase"/>
    <property type="match status" value="1"/>
</dbReference>
<evidence type="ECO:0000256" key="1">
    <source>
        <dbReference type="SAM" id="MobiDB-lite"/>
    </source>
</evidence>
<feature type="compositionally biased region" description="Basic and acidic residues" evidence="1">
    <location>
        <begin position="652"/>
        <end position="668"/>
    </location>
</feature>
<evidence type="ECO:0000313" key="3">
    <source>
        <dbReference type="Proteomes" id="UP000285060"/>
    </source>
</evidence>
<feature type="compositionally biased region" description="Low complexity" evidence="1">
    <location>
        <begin position="597"/>
        <end position="607"/>
    </location>
</feature>
<dbReference type="AlphaFoldDB" id="A0A3R6WE29"/>
<evidence type="ECO:0000313" key="2">
    <source>
        <dbReference type="EMBL" id="RHY18421.1"/>
    </source>
</evidence>
<gene>
    <name evidence="2" type="ORF">DYB32_010382</name>
</gene>
<accession>A0A3R6WE29</accession>
<proteinExistence type="predicted"/>
<feature type="compositionally biased region" description="Polar residues" evidence="1">
    <location>
        <begin position="566"/>
        <end position="577"/>
    </location>
</feature>
<keyword evidence="3" id="KW-1185">Reference proteome</keyword>
<dbReference type="EMBL" id="QUSY01003191">
    <property type="protein sequence ID" value="RHY18421.1"/>
    <property type="molecule type" value="Genomic_DNA"/>
</dbReference>
<dbReference type="Proteomes" id="UP000285060">
    <property type="component" value="Unassembled WGS sequence"/>
</dbReference>
<feature type="compositionally biased region" description="Polar residues" evidence="1">
    <location>
        <begin position="260"/>
        <end position="271"/>
    </location>
</feature>
<dbReference type="VEuPathDB" id="FungiDB:H310_05225"/>
<dbReference type="InterPro" id="IPR036691">
    <property type="entry name" value="Endo/exonu/phosph_ase_sf"/>
</dbReference>
<dbReference type="VEuPathDB" id="FungiDB:H310_15249"/>
<dbReference type="VEuPathDB" id="FungiDB:H310_03557"/>
<dbReference type="VEuPathDB" id="FungiDB:H310_14548"/>
<protein>
    <recommendedName>
        <fullName evidence="4">Endonuclease/exonuclease/phosphatase domain-containing protein</fullName>
    </recommendedName>
</protein>
<sequence>MAHDSPVFCGRYLQIHCTLGAAILVLHNVYAPETWTERARFFDALPRDFLPHFLHVVGGDFNCTLNKHLDSLSPSTKTMAGTGELTAWMSALSVVDLFRHQNPLRKTFTSPKLVNRLDYIFCSSQLTRLAHWKAAHMPHIPNTDHVACRIVTKREAWLVNGTLNDSGHLPGALQPLEVAGTSRAARRETTGGNLDPIDPVARDAGEDDPAEAVLLGSPPTLVGAADPRAVESRHQPPISREAGDGSPPSQQPIRTVGSEPRQSPLQATPSTPARRVVDLSDPLPGAPPTAPRNTYASVLGRGGSHLPSGTVKATLSRPTRTNLAKLMELASDEATTDEEMFQAIEASLPYRKRIGTTTFWIETNDALASQSNDKIIKSLFEENRTALWAPLLQEFVQVNKARGGDVVVTVTDDATRLGMLGQSVRLLGKEYPVAAPPATDNRNPQRHHDDLQDLYFMDIVGTRFNFDSRAALKALRRLKTNPIFISYKLTYSSQHDSSCAHPNIWRVYFNTPFQPPTLSVHGHTVDQIILHGIHYGVYVKDFQPAPSRPGRRSPHVLDLDKFLVEPTTSPDSNTHTGGNKRPKVSAVTPTAPPARQSEPSETSTTTPPIVPDEPMLEDFAPEEPVRVGEGSSTQSSTEVFQSMVDGMEVDDFEKPRKPLKRTREEDGNSKSSWITSNMYDALSNVTVTSRTVILPQDIPVNSYCMDIATPLPTTFHS</sequence>
<feature type="region of interest" description="Disordered" evidence="1">
    <location>
        <begin position="565"/>
        <end position="616"/>
    </location>
</feature>